<keyword evidence="1" id="KW-1133">Transmembrane helix</keyword>
<proteinExistence type="predicted"/>
<keyword evidence="1" id="KW-0472">Membrane</keyword>
<dbReference type="AlphaFoldDB" id="A0A2Z6PIE9"/>
<organism evidence="2 3">
    <name type="scientific">Trifolium subterraneum</name>
    <name type="common">Subterranean clover</name>
    <dbReference type="NCBI Taxonomy" id="3900"/>
    <lineage>
        <taxon>Eukaryota</taxon>
        <taxon>Viridiplantae</taxon>
        <taxon>Streptophyta</taxon>
        <taxon>Embryophyta</taxon>
        <taxon>Tracheophyta</taxon>
        <taxon>Spermatophyta</taxon>
        <taxon>Magnoliopsida</taxon>
        <taxon>eudicotyledons</taxon>
        <taxon>Gunneridae</taxon>
        <taxon>Pentapetalae</taxon>
        <taxon>rosids</taxon>
        <taxon>fabids</taxon>
        <taxon>Fabales</taxon>
        <taxon>Fabaceae</taxon>
        <taxon>Papilionoideae</taxon>
        <taxon>50 kb inversion clade</taxon>
        <taxon>NPAAA clade</taxon>
        <taxon>Hologalegina</taxon>
        <taxon>IRL clade</taxon>
        <taxon>Trifolieae</taxon>
        <taxon>Trifolium</taxon>
    </lineage>
</organism>
<gene>
    <name evidence="2" type="ORF">TSUD_254050</name>
</gene>
<sequence length="67" mass="7406">MMEVSGGPIGVGGAARWWMAGMSSSFPLLSSPLLCFIFTKLHAPYIFTIFFDFCWFIRSLAMGSGYV</sequence>
<keyword evidence="1" id="KW-0812">Transmembrane</keyword>
<evidence type="ECO:0000313" key="2">
    <source>
        <dbReference type="EMBL" id="GAU45629.1"/>
    </source>
</evidence>
<reference evidence="3" key="1">
    <citation type="journal article" date="2017" name="Front. Plant Sci.">
        <title>Climate Clever Clovers: New Paradigm to Reduce the Environmental Footprint of Ruminants by Breeding Low Methanogenic Forages Utilizing Haplotype Variation.</title>
        <authorList>
            <person name="Kaur P."/>
            <person name="Appels R."/>
            <person name="Bayer P.E."/>
            <person name="Keeble-Gagnere G."/>
            <person name="Wang J."/>
            <person name="Hirakawa H."/>
            <person name="Shirasawa K."/>
            <person name="Vercoe P."/>
            <person name="Stefanova K."/>
            <person name="Durmic Z."/>
            <person name="Nichols P."/>
            <person name="Revell C."/>
            <person name="Isobe S.N."/>
            <person name="Edwards D."/>
            <person name="Erskine W."/>
        </authorList>
    </citation>
    <scope>NUCLEOTIDE SEQUENCE [LARGE SCALE GENOMIC DNA]</scope>
    <source>
        <strain evidence="3">cv. Daliak</strain>
    </source>
</reference>
<keyword evidence="3" id="KW-1185">Reference proteome</keyword>
<dbReference type="EMBL" id="DF974136">
    <property type="protein sequence ID" value="GAU45629.1"/>
    <property type="molecule type" value="Genomic_DNA"/>
</dbReference>
<name>A0A2Z6PIE9_TRISU</name>
<feature type="transmembrane region" description="Helical" evidence="1">
    <location>
        <begin position="45"/>
        <end position="66"/>
    </location>
</feature>
<evidence type="ECO:0000256" key="1">
    <source>
        <dbReference type="SAM" id="Phobius"/>
    </source>
</evidence>
<accession>A0A2Z6PIE9</accession>
<protein>
    <submittedName>
        <fullName evidence="2">Uncharacterized protein</fullName>
    </submittedName>
</protein>
<evidence type="ECO:0000313" key="3">
    <source>
        <dbReference type="Proteomes" id="UP000242715"/>
    </source>
</evidence>
<dbReference type="Proteomes" id="UP000242715">
    <property type="component" value="Unassembled WGS sequence"/>
</dbReference>
<feature type="transmembrane region" description="Helical" evidence="1">
    <location>
        <begin position="17"/>
        <end position="38"/>
    </location>
</feature>